<accession>A0A6L2LKH3</accession>
<keyword evidence="1" id="KW-1133">Transmembrane helix</keyword>
<feature type="transmembrane region" description="Helical" evidence="1">
    <location>
        <begin position="46"/>
        <end position="65"/>
    </location>
</feature>
<organism evidence="2">
    <name type="scientific">Tanacetum cinerariifolium</name>
    <name type="common">Dalmatian daisy</name>
    <name type="synonym">Chrysanthemum cinerariifolium</name>
    <dbReference type="NCBI Taxonomy" id="118510"/>
    <lineage>
        <taxon>Eukaryota</taxon>
        <taxon>Viridiplantae</taxon>
        <taxon>Streptophyta</taxon>
        <taxon>Embryophyta</taxon>
        <taxon>Tracheophyta</taxon>
        <taxon>Spermatophyta</taxon>
        <taxon>Magnoliopsida</taxon>
        <taxon>eudicotyledons</taxon>
        <taxon>Gunneridae</taxon>
        <taxon>Pentapetalae</taxon>
        <taxon>asterids</taxon>
        <taxon>campanulids</taxon>
        <taxon>Asterales</taxon>
        <taxon>Asteraceae</taxon>
        <taxon>Asteroideae</taxon>
        <taxon>Anthemideae</taxon>
        <taxon>Anthemidinae</taxon>
        <taxon>Tanacetum</taxon>
    </lineage>
</organism>
<proteinExistence type="predicted"/>
<keyword evidence="1" id="KW-0472">Membrane</keyword>
<keyword evidence="1" id="KW-0812">Transmembrane</keyword>
<comment type="caution">
    <text evidence="2">The sequence shown here is derived from an EMBL/GenBank/DDBJ whole genome shotgun (WGS) entry which is preliminary data.</text>
</comment>
<gene>
    <name evidence="2" type="ORF">Tci_034126</name>
</gene>
<reference evidence="2" key="1">
    <citation type="journal article" date="2019" name="Sci. Rep.">
        <title>Draft genome of Tanacetum cinerariifolium, the natural source of mosquito coil.</title>
        <authorList>
            <person name="Yamashiro T."/>
            <person name="Shiraishi A."/>
            <person name="Satake H."/>
            <person name="Nakayama K."/>
        </authorList>
    </citation>
    <scope>NUCLEOTIDE SEQUENCE</scope>
</reference>
<evidence type="ECO:0000313" key="2">
    <source>
        <dbReference type="EMBL" id="GEU62148.1"/>
    </source>
</evidence>
<dbReference type="EMBL" id="BKCJ010004625">
    <property type="protein sequence ID" value="GEU62148.1"/>
    <property type="molecule type" value="Genomic_DNA"/>
</dbReference>
<protein>
    <submittedName>
        <fullName evidence="2">Uncharacterized protein</fullName>
    </submittedName>
</protein>
<evidence type="ECO:0000256" key="1">
    <source>
        <dbReference type="SAM" id="Phobius"/>
    </source>
</evidence>
<name>A0A6L2LKH3_TANCI</name>
<dbReference type="AlphaFoldDB" id="A0A6L2LKH3"/>
<feature type="transmembrane region" description="Helical" evidence="1">
    <location>
        <begin position="71"/>
        <end position="92"/>
    </location>
</feature>
<sequence>MQNCNPFRTPVDIVSTLGSDGDPVSGPTLYCSIVGALQYLTFTPELVVCFSAASCIVYYSAYSAYTDVNLLVALLPVGPHQGIVCFLVIIFYHGLRNARLPCHVFSAEVEYRGVANVVVETDWIRYLQRELHTPLFTATF</sequence>